<proteinExistence type="predicted"/>
<evidence type="ECO:0000313" key="1">
    <source>
        <dbReference type="EMBL" id="ETO60821.1"/>
    </source>
</evidence>
<dbReference type="Proteomes" id="UP000028582">
    <property type="component" value="Unassembled WGS sequence"/>
</dbReference>
<dbReference type="EMBL" id="ANJA01003871">
    <property type="protein sequence ID" value="ETO60821.1"/>
    <property type="molecule type" value="Genomic_DNA"/>
</dbReference>
<protein>
    <submittedName>
        <fullName evidence="1">Uncharacterized protein</fullName>
    </submittedName>
</protein>
<dbReference type="OrthoDB" id="101010at2759"/>
<gene>
    <name evidence="1" type="ORF">F444_21024</name>
</gene>
<organism evidence="1 2">
    <name type="scientific">Phytophthora nicotianae P1976</name>
    <dbReference type="NCBI Taxonomy" id="1317066"/>
    <lineage>
        <taxon>Eukaryota</taxon>
        <taxon>Sar</taxon>
        <taxon>Stramenopiles</taxon>
        <taxon>Oomycota</taxon>
        <taxon>Peronosporomycetes</taxon>
        <taxon>Peronosporales</taxon>
        <taxon>Peronosporaceae</taxon>
        <taxon>Phytophthora</taxon>
    </lineage>
</organism>
<comment type="caution">
    <text evidence="1">The sequence shown here is derived from an EMBL/GenBank/DDBJ whole genome shotgun (WGS) entry which is preliminary data.</text>
</comment>
<evidence type="ECO:0000313" key="2">
    <source>
        <dbReference type="Proteomes" id="UP000028582"/>
    </source>
</evidence>
<sequence>MESNQSSTQGQAASIMLVKANDPATTIIKEQKQRELQSQPAKARYISKQSMAYMHC</sequence>
<reference evidence="1 2" key="1">
    <citation type="submission" date="2013-11" db="EMBL/GenBank/DDBJ databases">
        <title>The Genome Sequence of Phytophthora parasitica P1976.</title>
        <authorList>
            <consortium name="The Broad Institute Genomics Platform"/>
            <person name="Russ C."/>
            <person name="Tyler B."/>
            <person name="Panabieres F."/>
            <person name="Shan W."/>
            <person name="Tripathy S."/>
            <person name="Grunwald N."/>
            <person name="Machado M."/>
            <person name="Johnson C.S."/>
            <person name="Walker B."/>
            <person name="Young S."/>
            <person name="Zeng Q."/>
            <person name="Gargeya S."/>
            <person name="Fitzgerald M."/>
            <person name="Haas B."/>
            <person name="Abouelleil A."/>
            <person name="Allen A.W."/>
            <person name="Alvarado L."/>
            <person name="Arachchi H.M."/>
            <person name="Berlin A.M."/>
            <person name="Chapman S.B."/>
            <person name="Gainer-Dewar J."/>
            <person name="Goldberg J."/>
            <person name="Griggs A."/>
            <person name="Gujja S."/>
            <person name="Hansen M."/>
            <person name="Howarth C."/>
            <person name="Imamovic A."/>
            <person name="Ireland A."/>
            <person name="Larimer J."/>
            <person name="McCowan C."/>
            <person name="Murphy C."/>
            <person name="Pearson M."/>
            <person name="Poon T.W."/>
            <person name="Priest M."/>
            <person name="Roberts A."/>
            <person name="Saif S."/>
            <person name="Shea T."/>
            <person name="Sisk P."/>
            <person name="Sykes S."/>
            <person name="Wortman J."/>
            <person name="Nusbaum C."/>
            <person name="Birren B."/>
        </authorList>
    </citation>
    <scope>NUCLEOTIDE SEQUENCE [LARGE SCALE GENOMIC DNA]</scope>
    <source>
        <strain evidence="1 2">P1976</strain>
    </source>
</reference>
<accession>A0A080Z2G0</accession>
<name>A0A080Z2G0_PHYNI</name>
<dbReference type="AlphaFoldDB" id="A0A080Z2G0"/>